<dbReference type="Proteomes" id="UP000242547">
    <property type="component" value="Unassembled WGS sequence"/>
</dbReference>
<gene>
    <name evidence="2" type="ORF">BUY44_09380</name>
</gene>
<name>A0A2T4KFS4_9STAP</name>
<dbReference type="InterPro" id="IPR058403">
    <property type="entry name" value="DUF8090"/>
</dbReference>
<keyword evidence="2" id="KW-0347">Helicase</keyword>
<feature type="non-terminal residue" evidence="2">
    <location>
        <position position="1"/>
    </location>
</feature>
<organism evidence="2 3">
    <name type="scientific">Staphylococcus devriesei</name>
    <dbReference type="NCBI Taxonomy" id="586733"/>
    <lineage>
        <taxon>Bacteria</taxon>
        <taxon>Bacillati</taxon>
        <taxon>Bacillota</taxon>
        <taxon>Bacilli</taxon>
        <taxon>Bacillales</taxon>
        <taxon>Staphylococcaceae</taxon>
        <taxon>Staphylococcus</taxon>
    </lineage>
</organism>
<dbReference type="AlphaFoldDB" id="A0A2T4KFS4"/>
<reference evidence="2 3" key="1">
    <citation type="journal article" date="2016" name="Front. Microbiol.">
        <title>Comprehensive Phylogenetic Analysis of Bovine Non-aureus Staphylococci Species Based on Whole-Genome Sequencing.</title>
        <authorList>
            <person name="Naushad S."/>
            <person name="Barkema H.W."/>
            <person name="Luby C."/>
            <person name="Condas L.A."/>
            <person name="Nobrega D.B."/>
            <person name="Carson D.A."/>
            <person name="De Buck J."/>
        </authorList>
    </citation>
    <scope>NUCLEOTIDE SEQUENCE [LARGE SCALE GENOMIC DNA]</scope>
    <source>
        <strain evidence="2 3">SNUC 761</strain>
    </source>
</reference>
<dbReference type="GO" id="GO:0004386">
    <property type="term" value="F:helicase activity"/>
    <property type="evidence" value="ECO:0007669"/>
    <property type="project" value="UniProtKB-KW"/>
</dbReference>
<keyword evidence="2" id="KW-0378">Hydrolase</keyword>
<evidence type="ECO:0000313" key="2">
    <source>
        <dbReference type="EMBL" id="PTE71567.1"/>
    </source>
</evidence>
<evidence type="ECO:0000259" key="1">
    <source>
        <dbReference type="Pfam" id="PF26350"/>
    </source>
</evidence>
<dbReference type="EMBL" id="PYZL01000073">
    <property type="protein sequence ID" value="PTE71567.1"/>
    <property type="molecule type" value="Genomic_DNA"/>
</dbReference>
<keyword evidence="2" id="KW-0547">Nucleotide-binding</keyword>
<accession>A0A2T4KFS4</accession>
<comment type="caution">
    <text evidence="2">The sequence shown here is derived from an EMBL/GenBank/DDBJ whole genome shotgun (WGS) entry which is preliminary data.</text>
</comment>
<dbReference type="Pfam" id="PF26350">
    <property type="entry name" value="DUF8090"/>
    <property type="match status" value="1"/>
</dbReference>
<evidence type="ECO:0000313" key="3">
    <source>
        <dbReference type="Proteomes" id="UP000242547"/>
    </source>
</evidence>
<feature type="domain" description="DUF8090" evidence="1">
    <location>
        <begin position="1"/>
        <end position="31"/>
    </location>
</feature>
<keyword evidence="2" id="KW-0067">ATP-binding</keyword>
<sequence>PMLMDYIEQHSIDPEVIISKFGNYYCFLKKYN</sequence>
<proteinExistence type="predicted"/>
<protein>
    <submittedName>
        <fullName evidence="2">ATP-dependent helicase</fullName>
    </submittedName>
</protein>